<protein>
    <submittedName>
        <fullName evidence="3">Viral A-type inclusion protein</fullName>
    </submittedName>
</protein>
<comment type="caution">
    <text evidence="3">The sequence shown here is derived from an EMBL/GenBank/DDBJ whole genome shotgun (WGS) entry which is preliminary data.</text>
</comment>
<sequence length="596" mass="69544">MQKKKSELFYFDACEFDRRRGHSTKRIKHQKASTPVENKPVESLPDPNVISPAKSLDSNTKCLLSQSKVRVYVREKKKGLQKQINRKGGGGKKLIATEQTEKRTENEGRAPLLPQERTPIREEQEQGVTEDVKRIEGMEDLLWEKEQLHEINLRVENIFSVFGSKLNHTGDKGEHVKPDVTNDLREQGNKALKELAQTFLAKEEIKNQELANAKADIRLLQEFVFFVLFFFLLKKNLKLAKNDNLKKDNSKLRNEREQALREKDKALADNQNIKDAYELQLKALEGQNQKLTDENKHLQSNTNEVNTKKEQELAAKLAEVLFCLSCFTALFNAFLFLEKKKKKNKKLQERDDQYNKLKNETDEVFRQQMKDIQNSYEKQLEDLNSTVEAQKKELAELQGDLLKTSQDRDRIKKELDYQIPLREALENELKKQKEQAKEEIKRVKDSADDAQKNYRQLRDDHFTLQKTNLDLRAEIEVCFKKQKNANTIFMLFCSLKQKLDTFEEQHKIKSPVRPSKRRRTDSTLLESKILKSVQGPIITSRTVFPLECVTQQFEGDWVGFELQNQWNDSIILKGWSFFINDHLPKLPLPEKLLTSG</sequence>
<feature type="coiled-coil region" evidence="1">
    <location>
        <begin position="235"/>
        <end position="308"/>
    </location>
</feature>
<accession>X6PFC5</accession>
<reference evidence="3 4" key="1">
    <citation type="journal article" date="2013" name="Curr. Biol.">
        <title>The Genome of the Foraminiferan Reticulomyxa filosa.</title>
        <authorList>
            <person name="Glockner G."/>
            <person name="Hulsmann N."/>
            <person name="Schleicher M."/>
            <person name="Noegel A.A."/>
            <person name="Eichinger L."/>
            <person name="Gallinger C."/>
            <person name="Pawlowski J."/>
            <person name="Sierra R."/>
            <person name="Euteneuer U."/>
            <person name="Pillet L."/>
            <person name="Moustafa A."/>
            <person name="Platzer M."/>
            <person name="Groth M."/>
            <person name="Szafranski K."/>
            <person name="Schliwa M."/>
        </authorList>
    </citation>
    <scope>NUCLEOTIDE SEQUENCE [LARGE SCALE GENOMIC DNA]</scope>
</reference>
<dbReference type="Proteomes" id="UP000023152">
    <property type="component" value="Unassembled WGS sequence"/>
</dbReference>
<evidence type="ECO:0000313" key="3">
    <source>
        <dbReference type="EMBL" id="ETO36362.1"/>
    </source>
</evidence>
<evidence type="ECO:0000256" key="2">
    <source>
        <dbReference type="SAM" id="MobiDB-lite"/>
    </source>
</evidence>
<dbReference type="EMBL" id="ASPP01000746">
    <property type="protein sequence ID" value="ETO36362.1"/>
    <property type="molecule type" value="Genomic_DNA"/>
</dbReference>
<evidence type="ECO:0000313" key="4">
    <source>
        <dbReference type="Proteomes" id="UP000023152"/>
    </source>
</evidence>
<gene>
    <name evidence="3" type="ORF">RFI_00702</name>
</gene>
<proteinExistence type="predicted"/>
<dbReference type="AlphaFoldDB" id="X6PFC5"/>
<evidence type="ECO:0000256" key="1">
    <source>
        <dbReference type="SAM" id="Coils"/>
    </source>
</evidence>
<keyword evidence="4" id="KW-1185">Reference proteome</keyword>
<organism evidence="3 4">
    <name type="scientific">Reticulomyxa filosa</name>
    <dbReference type="NCBI Taxonomy" id="46433"/>
    <lineage>
        <taxon>Eukaryota</taxon>
        <taxon>Sar</taxon>
        <taxon>Rhizaria</taxon>
        <taxon>Retaria</taxon>
        <taxon>Foraminifera</taxon>
        <taxon>Monothalamids</taxon>
        <taxon>Reticulomyxidae</taxon>
        <taxon>Reticulomyxa</taxon>
    </lineage>
</organism>
<feature type="coiled-coil region" evidence="1">
    <location>
        <begin position="337"/>
        <end position="460"/>
    </location>
</feature>
<name>X6PFC5_RETFI</name>
<feature type="compositionally biased region" description="Basic residues" evidence="2">
    <location>
        <begin position="20"/>
        <end position="31"/>
    </location>
</feature>
<keyword evidence="1" id="KW-0175">Coiled coil</keyword>
<feature type="region of interest" description="Disordered" evidence="2">
    <location>
        <begin position="20"/>
        <end position="47"/>
    </location>
</feature>